<keyword evidence="1" id="KW-0802">TPR repeat</keyword>
<protein>
    <submittedName>
        <fullName evidence="3">Tetratricopeptide repeat containing protein, exported</fullName>
    </submittedName>
</protein>
<feature type="repeat" description="TPR" evidence="1">
    <location>
        <begin position="239"/>
        <end position="272"/>
    </location>
</feature>
<feature type="repeat" description="TPR" evidence="1">
    <location>
        <begin position="355"/>
        <end position="388"/>
    </location>
</feature>
<accession>H6RER3</accession>
<feature type="repeat" description="TPR" evidence="1">
    <location>
        <begin position="1148"/>
        <end position="1181"/>
    </location>
</feature>
<feature type="coiled-coil region" evidence="2">
    <location>
        <begin position="1002"/>
        <end position="1035"/>
    </location>
</feature>
<dbReference type="Gene3D" id="2.60.40.1120">
    <property type="entry name" value="Carboxypeptidase-like, regulatory domain"/>
    <property type="match status" value="1"/>
</dbReference>
<evidence type="ECO:0000256" key="1">
    <source>
        <dbReference type="PROSITE-ProRule" id="PRU00339"/>
    </source>
</evidence>
<evidence type="ECO:0000256" key="2">
    <source>
        <dbReference type="SAM" id="Coils"/>
    </source>
</evidence>
<dbReference type="SMART" id="SM00028">
    <property type="entry name" value="TPR"/>
    <property type="match status" value="14"/>
</dbReference>
<dbReference type="InterPro" id="IPR019734">
    <property type="entry name" value="TPR_rpt"/>
</dbReference>
<evidence type="ECO:0000313" key="3">
    <source>
        <dbReference type="EMBL" id="CCF99524.1"/>
    </source>
</evidence>
<proteinExistence type="predicted"/>
<dbReference type="SUPFAM" id="SSF49478">
    <property type="entry name" value="Cna protein B-type domain"/>
    <property type="match status" value="1"/>
</dbReference>
<reference evidence="3" key="2">
    <citation type="submission" date="2012-02" db="EMBL/GenBank/DDBJ databases">
        <authorList>
            <person name="Genoscope - CEA"/>
        </authorList>
    </citation>
    <scope>NUCLEOTIDE SEQUENCE</scope>
</reference>
<dbReference type="EMBL" id="FO117582">
    <property type="protein sequence ID" value="CCF99524.1"/>
    <property type="molecule type" value="Genomic_DNA"/>
</dbReference>
<feature type="coiled-coil region" evidence="2">
    <location>
        <begin position="212"/>
        <end position="239"/>
    </location>
</feature>
<keyword evidence="2" id="KW-0175">Coiled coil</keyword>
<feature type="coiled-coil region" evidence="2">
    <location>
        <begin position="455"/>
        <end position="482"/>
    </location>
</feature>
<feature type="coiled-coil region" evidence="2">
    <location>
        <begin position="819"/>
        <end position="849"/>
    </location>
</feature>
<organism evidence="3">
    <name type="scientific">uncultured Flavobacteriia bacterium</name>
    <dbReference type="NCBI Taxonomy" id="212695"/>
    <lineage>
        <taxon>Bacteria</taxon>
        <taxon>Pseudomonadati</taxon>
        <taxon>Bacteroidota</taxon>
        <taxon>Flavobacteriia</taxon>
        <taxon>environmental samples</taxon>
    </lineage>
</organism>
<name>H6RER3_9BACT</name>
<gene>
    <name evidence="3" type="ORF">VIS_S18BKA20003</name>
</gene>
<sequence>MMYYKTSSSVLIAVLLLLPVLIFGQDDPILIFEGKVSDVSGIKIEGAKISVKQDGSVIKTETTASNGKYKEIKCDFGHIYELTFSKSGYVSKTLLLDTKKGYYPEEVEKKSYIESSVQLFKKQADVDYSIVTDRPVGKARINPTDSKLDWDFNYVNQRKKEIESYIKSVAENARQQEELFNKMLKEGNLAFTKTNYSIAILKYKEALKIKSSPAVVQKIKDAEDKIAQLEKDKEKDAEFLALIQKGENLILSQKFDEAIAIFNQAKEVNPGDRLPYTKIEEAENKKQELANAEINKKYQAKMAEAKKAFDQKTWDTAKKLYQEASDIKPSERDPKDRIIQIDGIVANEKSAEENYANLIKEGEESLTSKDYDKAIDKYNAALQIKPLEQLPKQQIKKAQELKAEVERLAQLDNQYNSIISKADKFFNDALYNEAKNEYQQALKIKSNEQYPNDQLIAIAARLKEIEDNRIQQEENKRKFDELIVKADDAFYKEEWEDSKDIYSQSLLILPNEKYPQQKIEQINAKIAQIERDKLARKTQYDKLISSADEYFSNKNWKESSRIYNSALDIYPDETYPKDQLSKIEQEIIKEQEQKKIEDAKIADFNKFISDGDGEFSILNYEKSIDYYNQAKAIFPDNESVLRKIDRAKQKLKESQDLADKQSKYGSFISNADQLRDAKEWSKSKEDYQNALSIFSEKTYPKKQIELINSKIEEFNRLEKQNTYQQFIDAGDQLFSEKNYTVSLQKFEEAKKISPTEAYPLEKIREIRRLISQNEDFENQYKTAIAQGDNFFSAKKWQESFDAYTQAISFFDREYPKEQIALIEQELKKIKDQQAQFAQKKKQYDELIVKGDNEYSTNKYSEAKVTFEAALQLFQDEYYPKQQLSKIDKKLAEIEAENALKSQYDQVISSADAARDVKNWSSAKDLYRKANAIDSKPTYPQDQINWINEQMKKETENEFKAQYQKLLDAADNQFTSKSYAKSKELYERAKRMNPEDGYPAQRINEIEKLIREMAENKLLEQNQKAQQEKYDNLIRLADGSRDSQQWVKAKSYYKQAFEVKNTESYPQEQIDWINNKMGELANEEVETQYAKIIEVADNQFAQENYAKAIELYKRARGIKPTDPYPPAQILKAEDARSSALNKQKKTDLFNTHIKLGNAALENKKYKLALRKFQDALSIRPEAPYPAEKIRAINDILDAIAARKLSKTANKDLPTDFVDNYQVLYGEEVTGQYSESQIDQLIHKNRVDDNDYLQKRMVNEKDELISANEQKLDQQRAETDNRYKQLDIIDDERLNSQIDDDNIRLDNIPQIDHFKEMESQALDQRISYGKQSAYDNTVSNEQMISEKALNSQDADLIRQQNNIPNTEFYKDNMYSVDEIRAQSGKDQTYDNNTTMDLMTEDRTSMEVEKDKIRQNTVPQIDIYKDELSMTNEVITDQFKVVTYSNYDSKEALDQRISTLSSEADENRQETIPKLENYKDVVSNDLSVIEQNSQNTTYSNFESKENLDTRISEFAQNADVQRQEVIPELDRYLDKESNVQSVWSEIGADKSYNQYTSKETIDNQRYAERMEKDISREMKSSELEALQDMNSDNSKNAYEQDILNDYQSNSELDLYKAFDAKAESEKYKQQLALEYPEGITEKMYQRKNTRGDVIEVTIIRIVIRGSQGDEYKKVTSKWGSYYFKNNLVISEYIWDSETN</sequence>
<dbReference type="Gene3D" id="1.25.40.10">
    <property type="entry name" value="Tetratricopeptide repeat domain"/>
    <property type="match status" value="4"/>
</dbReference>
<dbReference type="PROSITE" id="PS50005">
    <property type="entry name" value="TPR"/>
    <property type="match status" value="3"/>
</dbReference>
<reference evidence="3" key="1">
    <citation type="journal article" date="2012" name="Environ. Microbiol.">
        <title>Genomic content of uncultured Bacteroidetes from contrasting oceanic provinces in the North Atlantic Ocean.</title>
        <authorList>
            <person name="Gomez-Pereira P.R."/>
            <person name="Schuler M."/>
            <person name="Fuchs B.M."/>
            <person name="Bennke C."/>
            <person name="Teeling H."/>
            <person name="Waldmann J."/>
            <person name="Richter M."/>
            <person name="Barbe V."/>
            <person name="Bataille E."/>
            <person name="Glockner F.O."/>
            <person name="Amann R."/>
        </authorList>
    </citation>
    <scope>NUCLEOTIDE SEQUENCE</scope>
</reference>
<dbReference type="SUPFAM" id="SSF48452">
    <property type="entry name" value="TPR-like"/>
    <property type="match status" value="2"/>
</dbReference>
<dbReference type="InterPro" id="IPR011990">
    <property type="entry name" value="TPR-like_helical_dom_sf"/>
</dbReference>